<evidence type="ECO:0000256" key="11">
    <source>
        <dbReference type="ARBA" id="ARBA00047615"/>
    </source>
</evidence>
<comment type="similarity">
    <text evidence="1">Belongs to the bacterial ribosomal protein bS1 family.</text>
</comment>
<comment type="subcellular location">
    <subcellularLocation>
        <location evidence="13">Cytoplasm</location>
    </subcellularLocation>
</comment>
<feature type="domain" description="S1 motif" evidence="15">
    <location>
        <begin position="513"/>
        <end position="581"/>
    </location>
</feature>
<keyword evidence="9" id="KW-0689">Ribosomal protein</keyword>
<dbReference type="InterPro" id="IPR027417">
    <property type="entry name" value="P-loop_NTPase"/>
</dbReference>
<evidence type="ECO:0000256" key="14">
    <source>
        <dbReference type="SAM" id="MobiDB-lite"/>
    </source>
</evidence>
<dbReference type="EMBL" id="CP097901">
    <property type="protein sequence ID" value="WKC72163.1"/>
    <property type="molecule type" value="Genomic_DNA"/>
</dbReference>
<dbReference type="Pfam" id="PF02224">
    <property type="entry name" value="Cytidylate_kin"/>
    <property type="match status" value="1"/>
</dbReference>
<keyword evidence="17" id="KW-1185">Reference proteome</keyword>
<dbReference type="Pfam" id="PF00575">
    <property type="entry name" value="S1"/>
    <property type="match status" value="5"/>
</dbReference>
<evidence type="ECO:0000256" key="7">
    <source>
        <dbReference type="ARBA" id="ARBA00022840"/>
    </source>
</evidence>
<evidence type="ECO:0000256" key="6">
    <source>
        <dbReference type="ARBA" id="ARBA00022777"/>
    </source>
</evidence>
<organism evidence="16 17">
    <name type="scientific">Treponema paraluiscuniculi</name>
    <dbReference type="NCBI Taxonomy" id="53435"/>
    <lineage>
        <taxon>Bacteria</taxon>
        <taxon>Pseudomonadati</taxon>
        <taxon>Spirochaetota</taxon>
        <taxon>Spirochaetia</taxon>
        <taxon>Spirochaetales</taxon>
        <taxon>Treponemataceae</taxon>
        <taxon>Treponema</taxon>
    </lineage>
</organism>
<dbReference type="SUPFAM" id="SSF52540">
    <property type="entry name" value="P-loop containing nucleoside triphosphate hydrolases"/>
    <property type="match status" value="1"/>
</dbReference>
<evidence type="ECO:0000313" key="17">
    <source>
        <dbReference type="Proteomes" id="UP001321460"/>
    </source>
</evidence>
<dbReference type="InterPro" id="IPR012340">
    <property type="entry name" value="NA-bd_OB-fold"/>
</dbReference>
<dbReference type="CDD" id="cd05688">
    <property type="entry name" value="S1_RPS1_repeat_ec3"/>
    <property type="match status" value="1"/>
</dbReference>
<feature type="region of interest" description="Disordered" evidence="14">
    <location>
        <begin position="857"/>
        <end position="882"/>
    </location>
</feature>
<name>A0ABY9E2T1_9SPIR</name>
<dbReference type="NCBIfam" id="NF004952">
    <property type="entry name" value="PRK06299.1-2"/>
    <property type="match status" value="1"/>
</dbReference>
<dbReference type="SMART" id="SM00316">
    <property type="entry name" value="S1"/>
    <property type="match status" value="6"/>
</dbReference>
<evidence type="ECO:0000256" key="10">
    <source>
        <dbReference type="ARBA" id="ARBA00023274"/>
    </source>
</evidence>
<evidence type="ECO:0000256" key="12">
    <source>
        <dbReference type="ARBA" id="ARBA00048478"/>
    </source>
</evidence>
<evidence type="ECO:0000259" key="15">
    <source>
        <dbReference type="PROSITE" id="PS50126"/>
    </source>
</evidence>
<evidence type="ECO:0000256" key="5">
    <source>
        <dbReference type="ARBA" id="ARBA00022741"/>
    </source>
</evidence>
<feature type="domain" description="S1 motif" evidence="15">
    <location>
        <begin position="418"/>
        <end position="492"/>
    </location>
</feature>
<sequence length="882" mass="98093">MTSVFCPVLPFFVFHPCAWGEGERERERSFVHPRTRCVAVRARTVLQCRPMRTVIIALDGPAGSGKSSVCRLLASRLGAQCLNTGSFYRAFTLAALRRVSELAVQACSPSPDPDAAVGCAAIPHATNLDTSYAPLTAQKKVALFDEAYWVSFARTVALSYRAGVMYVGEENVESLLRSDEVESAVSYFAAMPAIRAIMTGKIRSAVCGARVVCEGRDLTTVVFVDADLKCYLDASIEARVARRWAQGTSRLSKQELEQRMRARDAHDRARTVGGLRCAPDALYVDTSCLTIEEVCERIAREAHRRALWGGERSVENQEGKGTPLVPRQLQERYSFEAPEPGSVRMGTVVQVNAGTVFVDIGGKSEGRVPVEEFEAPPKAGDGVRVYVERVTPYGPELSKTKADRLGLKVKLRDAERDGTPVEGRIVRLTEKKSGFEVDLGAGMMAFLPISQSDCQKVDEPESLIGLTSKFYIERISQSKQHRGNDNIVINRRRYLEERARQAREEFFNSVHIEDSVSGVVKSFTSFGAFIDLGGFDGLLHVNDMSWGHVARPREFVKKGQTIELKVIRLDQAEKRINLSLKHFQPDPWLEFENKFGVNDVVKGRVTKIADFGAFIELAEGIEGLAHISEFSWVKKTSKPSDMVKIGDEVECMILGYDIQAGRVSLGLKQVTANPWEEIEARYPVGARFTRRIVKVTNAGAFIEMEEGIDGFLHVDDLSWVKRTRPADHELEVGKEIECMVIECDPQARRIRLGVKQLSDDPWQVFANAYGVGSTVEGEVSSVTDFGIFVRVPGGVEGLVRKQHLVENRDGDPDEALRKYAVGDRVKAVIVDMNVKDRKVAFSVRDYQRKVQRDELSRYMSAPRGEDEGSFTLGDLMRQTSGK</sequence>
<keyword evidence="4" id="KW-0677">Repeat</keyword>
<dbReference type="Proteomes" id="UP001321460">
    <property type="component" value="Chromosome"/>
</dbReference>
<dbReference type="HAMAP" id="MF_00238">
    <property type="entry name" value="Cytidyl_kinase_type1"/>
    <property type="match status" value="1"/>
</dbReference>
<keyword evidence="7 13" id="KW-0067">ATP-binding</keyword>
<dbReference type="PANTHER" id="PTHR10724:SF7">
    <property type="entry name" value="SMALL RIBOSOMAL SUBUNIT PROTEIN BS1C"/>
    <property type="match status" value="1"/>
</dbReference>
<evidence type="ECO:0000256" key="9">
    <source>
        <dbReference type="ARBA" id="ARBA00022980"/>
    </source>
</evidence>
<evidence type="ECO:0000256" key="13">
    <source>
        <dbReference type="HAMAP-Rule" id="MF_00238"/>
    </source>
</evidence>
<dbReference type="GO" id="GO:0016301">
    <property type="term" value="F:kinase activity"/>
    <property type="evidence" value="ECO:0007669"/>
    <property type="project" value="UniProtKB-KW"/>
</dbReference>
<keyword evidence="6 13" id="KW-0418">Kinase</keyword>
<feature type="domain" description="S1 motif" evidence="15">
    <location>
        <begin position="772"/>
        <end position="844"/>
    </location>
</feature>
<dbReference type="InterPro" id="IPR003136">
    <property type="entry name" value="Cytidylate_kin"/>
</dbReference>
<dbReference type="PRINTS" id="PR00681">
    <property type="entry name" value="RIBOSOMALS1"/>
</dbReference>
<dbReference type="NCBIfam" id="TIGR00717">
    <property type="entry name" value="rpsA"/>
    <property type="match status" value="1"/>
</dbReference>
<dbReference type="Gene3D" id="3.40.50.300">
    <property type="entry name" value="P-loop containing nucleotide triphosphate hydrolases"/>
    <property type="match status" value="1"/>
</dbReference>
<dbReference type="InterPro" id="IPR003029">
    <property type="entry name" value="S1_domain"/>
</dbReference>
<keyword evidence="3 13" id="KW-0808">Transferase</keyword>
<keyword evidence="5 13" id="KW-0547">Nucleotide-binding</keyword>
<dbReference type="SUPFAM" id="SSF50249">
    <property type="entry name" value="Nucleic acid-binding proteins"/>
    <property type="match status" value="6"/>
</dbReference>
<protein>
    <recommendedName>
        <fullName evidence="13">Cytidylate kinase</fullName>
        <shortName evidence="13">CK</shortName>
        <ecNumber evidence="13">2.7.4.25</ecNumber>
    </recommendedName>
    <alternativeName>
        <fullName evidence="13">Cytidine monophosphate kinase</fullName>
        <shortName evidence="13">CMP kinase</shortName>
    </alternativeName>
</protein>
<comment type="catalytic activity">
    <reaction evidence="12 13">
        <text>CMP + ATP = CDP + ADP</text>
        <dbReference type="Rhea" id="RHEA:11600"/>
        <dbReference type="ChEBI" id="CHEBI:30616"/>
        <dbReference type="ChEBI" id="CHEBI:58069"/>
        <dbReference type="ChEBI" id="CHEBI:60377"/>
        <dbReference type="ChEBI" id="CHEBI:456216"/>
        <dbReference type="EC" id="2.7.4.25"/>
    </reaction>
</comment>
<evidence type="ECO:0000256" key="4">
    <source>
        <dbReference type="ARBA" id="ARBA00022737"/>
    </source>
</evidence>
<evidence type="ECO:0000256" key="3">
    <source>
        <dbReference type="ARBA" id="ARBA00022679"/>
    </source>
</evidence>
<feature type="domain" description="S1 motif" evidence="15">
    <location>
        <begin position="341"/>
        <end position="410"/>
    </location>
</feature>
<feature type="binding site" evidence="13">
    <location>
        <begin position="60"/>
        <end position="68"/>
    </location>
    <ligand>
        <name>ATP</name>
        <dbReference type="ChEBI" id="CHEBI:30616"/>
    </ligand>
</feature>
<feature type="domain" description="S1 motif" evidence="15">
    <location>
        <begin position="685"/>
        <end position="755"/>
    </location>
</feature>
<dbReference type="InterPro" id="IPR035104">
    <property type="entry name" value="Ribosomal_protein_S1-like"/>
</dbReference>
<dbReference type="PROSITE" id="PS50126">
    <property type="entry name" value="S1"/>
    <property type="match status" value="6"/>
</dbReference>
<comment type="catalytic activity">
    <reaction evidence="11 13">
        <text>dCMP + ATP = dCDP + ADP</text>
        <dbReference type="Rhea" id="RHEA:25094"/>
        <dbReference type="ChEBI" id="CHEBI:30616"/>
        <dbReference type="ChEBI" id="CHEBI:57566"/>
        <dbReference type="ChEBI" id="CHEBI:58593"/>
        <dbReference type="ChEBI" id="CHEBI:456216"/>
        <dbReference type="EC" id="2.7.4.25"/>
    </reaction>
</comment>
<reference evidence="16 17" key="1">
    <citation type="submission" date="2022-05" db="EMBL/GenBank/DDBJ databases">
        <title>Treponema leporis L2 test.</title>
        <authorList>
            <person name="Cejkova D."/>
        </authorList>
    </citation>
    <scope>NUCLEOTIDE SEQUENCE [LARGE SCALE GENOMIC DNA]</scope>
    <source>
        <strain evidence="16 17">L2</strain>
    </source>
</reference>
<dbReference type="InterPro" id="IPR011994">
    <property type="entry name" value="Cytidylate_kinase_dom"/>
</dbReference>
<evidence type="ECO:0000256" key="8">
    <source>
        <dbReference type="ARBA" id="ARBA00022884"/>
    </source>
</evidence>
<evidence type="ECO:0000256" key="2">
    <source>
        <dbReference type="ARBA" id="ARBA00009427"/>
    </source>
</evidence>
<feature type="domain" description="S1 motif" evidence="15">
    <location>
        <begin position="598"/>
        <end position="668"/>
    </location>
</feature>
<keyword evidence="13" id="KW-0963">Cytoplasm</keyword>
<evidence type="ECO:0000256" key="1">
    <source>
        <dbReference type="ARBA" id="ARBA00006767"/>
    </source>
</evidence>
<evidence type="ECO:0000313" key="16">
    <source>
        <dbReference type="EMBL" id="WKC72163.1"/>
    </source>
</evidence>
<comment type="similarity">
    <text evidence="2 13">Belongs to the cytidylate kinase family. Type 1 subfamily.</text>
</comment>
<accession>A0ABY9E2T1</accession>
<dbReference type="EC" id="2.7.4.25" evidence="13"/>
<dbReference type="InterPro" id="IPR000110">
    <property type="entry name" value="Ribosomal_bS1"/>
</dbReference>
<dbReference type="Gene3D" id="2.40.50.140">
    <property type="entry name" value="Nucleic acid-binding proteins"/>
    <property type="match status" value="5"/>
</dbReference>
<dbReference type="InterPro" id="IPR050437">
    <property type="entry name" value="Ribos_protein_bS1-like"/>
</dbReference>
<gene>
    <name evidence="13" type="primary">cmk</name>
    <name evidence="16" type="ORF">TPLL2_0279</name>
</gene>
<proteinExistence type="inferred from homology"/>
<dbReference type="CDD" id="cd02020">
    <property type="entry name" value="CMPK"/>
    <property type="match status" value="1"/>
</dbReference>
<keyword evidence="8" id="KW-0694">RNA-binding</keyword>
<keyword evidence="10" id="KW-0687">Ribonucleoprotein</keyword>
<dbReference type="PANTHER" id="PTHR10724">
    <property type="entry name" value="30S RIBOSOMAL PROTEIN S1"/>
    <property type="match status" value="1"/>
</dbReference>